<dbReference type="GO" id="GO:0005096">
    <property type="term" value="F:GTPase activator activity"/>
    <property type="evidence" value="ECO:0007669"/>
    <property type="project" value="UniProtKB-UniRule"/>
</dbReference>
<protein>
    <recommendedName>
        <fullName evidence="5">Rab escort protein 1</fullName>
    </recommendedName>
</protein>
<dbReference type="GO" id="GO:0005092">
    <property type="term" value="F:GDP-dissociation inhibitor activity"/>
    <property type="evidence" value="ECO:0007669"/>
    <property type="project" value="InterPro"/>
</dbReference>
<dbReference type="InterPro" id="IPR054420">
    <property type="entry name" value="RAE1_2_domI_C"/>
</dbReference>
<dbReference type="SUPFAM" id="SSF51905">
    <property type="entry name" value="FAD/NAD(P)-binding domain"/>
    <property type="match status" value="1"/>
</dbReference>
<dbReference type="PANTHER" id="PTHR11787">
    <property type="entry name" value="RAB GDP-DISSOCIATION INHIBITOR"/>
    <property type="match status" value="1"/>
</dbReference>
<dbReference type="FunFam" id="1.10.405.10:FF:000008">
    <property type="entry name" value="Rab proteins geranylgeranyltransferase component"/>
    <property type="match status" value="1"/>
</dbReference>
<dbReference type="InterPro" id="IPR001738">
    <property type="entry name" value="Rab_escort"/>
</dbReference>
<dbReference type="Pfam" id="PF22603">
    <property type="entry name" value="RAE1_2_domI_C"/>
    <property type="match status" value="1"/>
</dbReference>
<name>A0AAP0IAF1_9MAGN</name>
<evidence type="ECO:0000259" key="6">
    <source>
        <dbReference type="Pfam" id="PF22603"/>
    </source>
</evidence>
<dbReference type="GO" id="GO:0005634">
    <property type="term" value="C:nucleus"/>
    <property type="evidence" value="ECO:0007669"/>
    <property type="project" value="TreeGrafter"/>
</dbReference>
<dbReference type="InterPro" id="IPR036188">
    <property type="entry name" value="FAD/NAD-bd_sf"/>
</dbReference>
<dbReference type="GO" id="GO:0005829">
    <property type="term" value="C:cytosol"/>
    <property type="evidence" value="ECO:0007669"/>
    <property type="project" value="UniProtKB-SubCell"/>
</dbReference>
<dbReference type="PANTHER" id="PTHR11787:SF4">
    <property type="entry name" value="CHM, RAB ESCORT PROTEIN 1"/>
    <property type="match status" value="1"/>
</dbReference>
<evidence type="ECO:0000256" key="5">
    <source>
        <dbReference type="PIRNR" id="PIRNR016550"/>
    </source>
</evidence>
<comment type="function">
    <text evidence="5">Substrate-binding subunit of the Rab geranylgeranyltransferase (GGTase) complex. Binds unprenylated Rab proteins.</text>
</comment>
<evidence type="ECO:0000256" key="1">
    <source>
        <dbReference type="ARBA" id="ARBA00004514"/>
    </source>
</evidence>
<dbReference type="Proteomes" id="UP001419268">
    <property type="component" value="Unassembled WGS sequence"/>
</dbReference>
<evidence type="ECO:0000256" key="4">
    <source>
        <dbReference type="ARBA" id="ARBA00022490"/>
    </source>
</evidence>
<dbReference type="GO" id="GO:0016192">
    <property type="term" value="P:vesicle-mediated transport"/>
    <property type="evidence" value="ECO:0007669"/>
    <property type="project" value="TreeGrafter"/>
</dbReference>
<dbReference type="GO" id="GO:0005968">
    <property type="term" value="C:Rab-protein geranylgeranyltransferase complex"/>
    <property type="evidence" value="ECO:0007669"/>
    <property type="project" value="UniProtKB-UniRule"/>
</dbReference>
<reference evidence="7 8" key="1">
    <citation type="submission" date="2024-01" db="EMBL/GenBank/DDBJ databases">
        <title>Genome assemblies of Stephania.</title>
        <authorList>
            <person name="Yang L."/>
        </authorList>
    </citation>
    <scope>NUCLEOTIDE SEQUENCE [LARGE SCALE GENOMIC DNA]</scope>
    <source>
        <strain evidence="7">JXDWG</strain>
        <tissue evidence="7">Leaf</tissue>
    </source>
</reference>
<dbReference type="Gene3D" id="3.50.50.60">
    <property type="entry name" value="FAD/NAD(P)-binding domain"/>
    <property type="match status" value="1"/>
</dbReference>
<dbReference type="GO" id="GO:0007264">
    <property type="term" value="P:small GTPase-mediated signal transduction"/>
    <property type="evidence" value="ECO:0007669"/>
    <property type="project" value="UniProtKB-UniRule"/>
</dbReference>
<dbReference type="Gene3D" id="1.10.405.10">
    <property type="entry name" value="Guanine Nucleotide Dissociation Inhibitor, domain 1"/>
    <property type="match status" value="1"/>
</dbReference>
<sequence>MAEPDASIDPSFFDLIVVGTGLPESIIAAAASAAGKSVLHLDHHSFYGAHFSSLPLRDLFPFLHSTPPPPPPTELTTDYLALRLKPRSLYSHIEEHRLVSDDVLGASRDFYLDLSGPRVLFCADSAVDLMLKSGASHHIEFKSIEATLMYSAAEKKLVSVPDSRSAIFKDRSLSLTEKNQLMRFFKLVQDHCQTTDGDDSGSGRRISDEDLESPFVEFLNKHRLPPSIKSIILYAIAMADYDQDTAVLPKNVVKTKRGIESLALYHSSVGRFANAQGALIYPIYGQGELPQAFCRCAAVKGALYVLRMPVTDVLVEKESNLYKGVKLKSGQEIFSHRLVMGPTFTLQSPSVLSSISELQKESSESIGLVGDKEQVARGDEASLILTWCLSPALHPEQISAVRALQLSSNVHVCPSGLFVLYLSIICEDASRGKESLHAAMKTLLTHPPERDENTVTKQNEGTEEKTKPTLLWSTMYIQELTEIEGNKELPQDSLEAISPCPMPDGSLDYRNILESAMKLFHEVCPGDDIFPEREAVEDPDL</sequence>
<dbReference type="PRINTS" id="PR00891">
    <property type="entry name" value="RABGDIREP"/>
</dbReference>
<keyword evidence="4 5" id="KW-0963">Cytoplasm</keyword>
<dbReference type="SUPFAM" id="SSF54373">
    <property type="entry name" value="FAD-linked reductases, C-terminal domain"/>
    <property type="match status" value="1"/>
</dbReference>
<accession>A0AAP0IAF1</accession>
<evidence type="ECO:0000313" key="7">
    <source>
        <dbReference type="EMBL" id="KAK9111582.1"/>
    </source>
</evidence>
<organism evidence="7 8">
    <name type="scientific">Stephania cephalantha</name>
    <dbReference type="NCBI Taxonomy" id="152367"/>
    <lineage>
        <taxon>Eukaryota</taxon>
        <taxon>Viridiplantae</taxon>
        <taxon>Streptophyta</taxon>
        <taxon>Embryophyta</taxon>
        <taxon>Tracheophyta</taxon>
        <taxon>Spermatophyta</taxon>
        <taxon>Magnoliopsida</taxon>
        <taxon>Ranunculales</taxon>
        <taxon>Menispermaceae</taxon>
        <taxon>Menispermoideae</taxon>
        <taxon>Cissampelideae</taxon>
        <taxon>Stephania</taxon>
    </lineage>
</organism>
<gene>
    <name evidence="7" type="ORF">Scep_019101</name>
</gene>
<dbReference type="Pfam" id="PF00996">
    <property type="entry name" value="GDI"/>
    <property type="match status" value="2"/>
</dbReference>
<evidence type="ECO:0000256" key="3">
    <source>
        <dbReference type="ARBA" id="ARBA00022468"/>
    </source>
</evidence>
<evidence type="ECO:0000313" key="8">
    <source>
        <dbReference type="Proteomes" id="UP001419268"/>
    </source>
</evidence>
<keyword evidence="3 5" id="KW-0343">GTPase activation</keyword>
<comment type="similarity">
    <text evidence="2 5">Belongs to the Rab GDI family.</text>
</comment>
<comment type="caution">
    <text evidence="7">The sequence shown here is derived from an EMBL/GenBank/DDBJ whole genome shotgun (WGS) entry which is preliminary data.</text>
</comment>
<dbReference type="InterPro" id="IPR018203">
    <property type="entry name" value="GDP_dissociation_inhibitor"/>
</dbReference>
<keyword evidence="8" id="KW-1185">Reference proteome</keyword>
<comment type="subcellular location">
    <subcellularLocation>
        <location evidence="1">Cytoplasm</location>
        <location evidence="1">Cytosol</location>
    </subcellularLocation>
</comment>
<feature type="domain" description="RAE1/2" evidence="6">
    <location>
        <begin position="396"/>
        <end position="492"/>
    </location>
</feature>
<dbReference type="GO" id="GO:0006886">
    <property type="term" value="P:intracellular protein transport"/>
    <property type="evidence" value="ECO:0007669"/>
    <property type="project" value="InterPro"/>
</dbReference>
<dbReference type="EMBL" id="JBBNAG010000008">
    <property type="protein sequence ID" value="KAK9111582.1"/>
    <property type="molecule type" value="Genomic_DNA"/>
</dbReference>
<proteinExistence type="inferred from homology"/>
<dbReference type="PIRSF" id="PIRSF016550">
    <property type="entry name" value="Rab_ger_ger_transf_A_euk"/>
    <property type="match status" value="1"/>
</dbReference>
<dbReference type="AlphaFoldDB" id="A0AAP0IAF1"/>
<evidence type="ECO:0000256" key="2">
    <source>
        <dbReference type="ARBA" id="ARBA00005593"/>
    </source>
</evidence>
<dbReference type="Gene3D" id="3.30.519.10">
    <property type="entry name" value="Guanine Nucleotide Dissociation Inhibitor, domain 2"/>
    <property type="match status" value="1"/>
</dbReference>